<feature type="non-terminal residue" evidence="1">
    <location>
        <position position="73"/>
    </location>
</feature>
<proteinExistence type="predicted"/>
<dbReference type="EMBL" id="UINC01108857">
    <property type="protein sequence ID" value="SVC75266.1"/>
    <property type="molecule type" value="Genomic_DNA"/>
</dbReference>
<dbReference type="AlphaFoldDB" id="A0A382PPT7"/>
<accession>A0A382PPT7</accession>
<protein>
    <submittedName>
        <fullName evidence="1">Uncharacterized protein</fullName>
    </submittedName>
</protein>
<organism evidence="1">
    <name type="scientific">marine metagenome</name>
    <dbReference type="NCBI Taxonomy" id="408172"/>
    <lineage>
        <taxon>unclassified sequences</taxon>
        <taxon>metagenomes</taxon>
        <taxon>ecological metagenomes</taxon>
    </lineage>
</organism>
<reference evidence="1" key="1">
    <citation type="submission" date="2018-05" db="EMBL/GenBank/DDBJ databases">
        <authorList>
            <person name="Lanie J.A."/>
            <person name="Ng W.-L."/>
            <person name="Kazmierczak K.M."/>
            <person name="Andrzejewski T.M."/>
            <person name="Davidsen T.M."/>
            <person name="Wayne K.J."/>
            <person name="Tettelin H."/>
            <person name="Glass J.I."/>
            <person name="Rusch D."/>
            <person name="Podicherti R."/>
            <person name="Tsui H.-C.T."/>
            <person name="Winkler M.E."/>
        </authorList>
    </citation>
    <scope>NUCLEOTIDE SEQUENCE</scope>
</reference>
<sequence length="73" mass="8048">MLEGAKLIIIFSYASMMISISSNNRVEDDASSTIAGPDNLEPILSFSRLKTGTCIWVFSPGNNTNREFFEDAI</sequence>
<gene>
    <name evidence="1" type="ORF">METZ01_LOCUS328120</name>
</gene>
<name>A0A382PPT7_9ZZZZ</name>
<evidence type="ECO:0000313" key="1">
    <source>
        <dbReference type="EMBL" id="SVC75266.1"/>
    </source>
</evidence>